<feature type="compositionally biased region" description="Polar residues" evidence="1">
    <location>
        <begin position="99"/>
        <end position="114"/>
    </location>
</feature>
<comment type="caution">
    <text evidence="2">The sequence shown here is derived from an EMBL/GenBank/DDBJ whole genome shotgun (WGS) entry which is preliminary data.</text>
</comment>
<dbReference type="AlphaFoldDB" id="A0A8X6VJJ5"/>
<feature type="region of interest" description="Disordered" evidence="1">
    <location>
        <begin position="95"/>
        <end position="114"/>
    </location>
</feature>
<sequence length="114" mass="12306">MVTGFVSTPTNKNKTLFSVGVLATMLLHRGSLVEVSYLRGLLVTLTSITSNGSAFSRKTDGGNSWEKYATRGLLATDHVILNHGQVTWTAPELALPSPNYHTTPTGGRFSSRQI</sequence>
<accession>A0A8X6VJJ5</accession>
<organism evidence="2 3">
    <name type="scientific">Trichonephila clavipes</name>
    <name type="common">Golden silk orbweaver</name>
    <name type="synonym">Nephila clavipes</name>
    <dbReference type="NCBI Taxonomy" id="2585209"/>
    <lineage>
        <taxon>Eukaryota</taxon>
        <taxon>Metazoa</taxon>
        <taxon>Ecdysozoa</taxon>
        <taxon>Arthropoda</taxon>
        <taxon>Chelicerata</taxon>
        <taxon>Arachnida</taxon>
        <taxon>Araneae</taxon>
        <taxon>Araneomorphae</taxon>
        <taxon>Entelegynae</taxon>
        <taxon>Araneoidea</taxon>
        <taxon>Nephilidae</taxon>
        <taxon>Trichonephila</taxon>
    </lineage>
</organism>
<keyword evidence="3" id="KW-1185">Reference proteome</keyword>
<proteinExistence type="predicted"/>
<gene>
    <name evidence="2" type="ORF">TNCV_381041</name>
</gene>
<name>A0A8X6VJJ5_TRICX</name>
<evidence type="ECO:0000313" key="2">
    <source>
        <dbReference type="EMBL" id="GFY09609.1"/>
    </source>
</evidence>
<reference evidence="2" key="1">
    <citation type="submission" date="2020-08" db="EMBL/GenBank/DDBJ databases">
        <title>Multicomponent nature underlies the extraordinary mechanical properties of spider dragline silk.</title>
        <authorList>
            <person name="Kono N."/>
            <person name="Nakamura H."/>
            <person name="Mori M."/>
            <person name="Yoshida Y."/>
            <person name="Ohtoshi R."/>
            <person name="Malay A.D."/>
            <person name="Moran D.A.P."/>
            <person name="Tomita M."/>
            <person name="Numata K."/>
            <person name="Arakawa K."/>
        </authorList>
    </citation>
    <scope>NUCLEOTIDE SEQUENCE</scope>
</reference>
<dbReference type="Proteomes" id="UP000887159">
    <property type="component" value="Unassembled WGS sequence"/>
</dbReference>
<evidence type="ECO:0000313" key="3">
    <source>
        <dbReference type="Proteomes" id="UP000887159"/>
    </source>
</evidence>
<dbReference type="EMBL" id="BMAU01021291">
    <property type="protein sequence ID" value="GFY09609.1"/>
    <property type="molecule type" value="Genomic_DNA"/>
</dbReference>
<evidence type="ECO:0000256" key="1">
    <source>
        <dbReference type="SAM" id="MobiDB-lite"/>
    </source>
</evidence>
<protein>
    <submittedName>
        <fullName evidence="2">Uncharacterized protein</fullName>
    </submittedName>
</protein>